<accession>X1CGV0</accession>
<evidence type="ECO:0000313" key="1">
    <source>
        <dbReference type="EMBL" id="GAG83446.1"/>
    </source>
</evidence>
<organism evidence="1">
    <name type="scientific">marine sediment metagenome</name>
    <dbReference type="NCBI Taxonomy" id="412755"/>
    <lineage>
        <taxon>unclassified sequences</taxon>
        <taxon>metagenomes</taxon>
        <taxon>ecological metagenomes</taxon>
    </lineage>
</organism>
<gene>
    <name evidence="1" type="ORF">S01H4_26262</name>
</gene>
<comment type="caution">
    <text evidence="1">The sequence shown here is derived from an EMBL/GenBank/DDBJ whole genome shotgun (WGS) entry which is preliminary data.</text>
</comment>
<protein>
    <submittedName>
        <fullName evidence="1">Uncharacterized protein</fullName>
    </submittedName>
</protein>
<proteinExistence type="predicted"/>
<dbReference type="AlphaFoldDB" id="X1CGV0"/>
<reference evidence="1" key="1">
    <citation type="journal article" date="2014" name="Front. Microbiol.">
        <title>High frequency of phylogenetically diverse reductive dehalogenase-homologous genes in deep subseafloor sedimentary metagenomes.</title>
        <authorList>
            <person name="Kawai M."/>
            <person name="Futagami T."/>
            <person name="Toyoda A."/>
            <person name="Takaki Y."/>
            <person name="Nishi S."/>
            <person name="Hori S."/>
            <person name="Arai W."/>
            <person name="Tsubouchi T."/>
            <person name="Morono Y."/>
            <person name="Uchiyama I."/>
            <person name="Ito T."/>
            <person name="Fujiyama A."/>
            <person name="Inagaki F."/>
            <person name="Takami H."/>
        </authorList>
    </citation>
    <scope>NUCLEOTIDE SEQUENCE</scope>
    <source>
        <strain evidence="1">Expedition CK06-06</strain>
    </source>
</reference>
<name>X1CGV0_9ZZZZ</name>
<sequence>KTHANSLIYSSLSCLKWFIKQKIKSEGIFKFII</sequence>
<feature type="non-terminal residue" evidence="1">
    <location>
        <position position="1"/>
    </location>
</feature>
<dbReference type="EMBL" id="BART01012637">
    <property type="protein sequence ID" value="GAG83446.1"/>
    <property type="molecule type" value="Genomic_DNA"/>
</dbReference>